<keyword evidence="3" id="KW-1015">Disulfide bond</keyword>
<dbReference type="GO" id="GO:0016491">
    <property type="term" value="F:oxidoreductase activity"/>
    <property type="evidence" value="ECO:0007669"/>
    <property type="project" value="InterPro"/>
</dbReference>
<name>A0A517MLY1_9BACT</name>
<dbReference type="SUPFAM" id="SSF52833">
    <property type="entry name" value="Thioredoxin-like"/>
    <property type="match status" value="1"/>
</dbReference>
<proteinExistence type="predicted"/>
<feature type="domain" description="Thioredoxin" evidence="6">
    <location>
        <begin position="34"/>
        <end position="196"/>
    </location>
</feature>
<dbReference type="SUPFAM" id="SSF48452">
    <property type="entry name" value="TPR-like"/>
    <property type="match status" value="1"/>
</dbReference>
<gene>
    <name evidence="7" type="primary">resA_6</name>
    <name evidence="7" type="ORF">FF011L_47070</name>
</gene>
<dbReference type="PROSITE" id="PS51352">
    <property type="entry name" value="THIOREDOXIN_2"/>
    <property type="match status" value="1"/>
</dbReference>
<dbReference type="InterPro" id="IPR013766">
    <property type="entry name" value="Thioredoxin_domain"/>
</dbReference>
<dbReference type="GO" id="GO:0030313">
    <property type="term" value="C:cell envelope"/>
    <property type="evidence" value="ECO:0007669"/>
    <property type="project" value="UniProtKB-SubCell"/>
</dbReference>
<evidence type="ECO:0000313" key="7">
    <source>
        <dbReference type="EMBL" id="QDS95906.1"/>
    </source>
</evidence>
<feature type="chain" id="PRO_5021788529" evidence="5">
    <location>
        <begin position="29"/>
        <end position="391"/>
    </location>
</feature>
<dbReference type="CDD" id="cd02966">
    <property type="entry name" value="TlpA_like_family"/>
    <property type="match status" value="1"/>
</dbReference>
<dbReference type="InterPro" id="IPR050553">
    <property type="entry name" value="Thioredoxin_ResA/DsbE_sf"/>
</dbReference>
<dbReference type="OrthoDB" id="9802923at2"/>
<dbReference type="InterPro" id="IPR011990">
    <property type="entry name" value="TPR-like_helical_dom_sf"/>
</dbReference>
<evidence type="ECO:0000256" key="1">
    <source>
        <dbReference type="ARBA" id="ARBA00004196"/>
    </source>
</evidence>
<dbReference type="PANTHER" id="PTHR42852">
    <property type="entry name" value="THIOL:DISULFIDE INTERCHANGE PROTEIN DSBE"/>
    <property type="match status" value="1"/>
</dbReference>
<keyword evidence="2" id="KW-0201">Cytochrome c-type biogenesis</keyword>
<evidence type="ECO:0000256" key="4">
    <source>
        <dbReference type="ARBA" id="ARBA00023284"/>
    </source>
</evidence>
<dbReference type="AlphaFoldDB" id="A0A517MLY1"/>
<dbReference type="InterPro" id="IPR000866">
    <property type="entry name" value="AhpC/TSA"/>
</dbReference>
<dbReference type="GO" id="GO:0006950">
    <property type="term" value="P:response to stress"/>
    <property type="evidence" value="ECO:0007669"/>
    <property type="project" value="UniProtKB-ARBA"/>
</dbReference>
<keyword evidence="5" id="KW-0732">Signal</keyword>
<dbReference type="RefSeq" id="WP_145354126.1">
    <property type="nucleotide sequence ID" value="NZ_CP036262.1"/>
</dbReference>
<sequence precursor="true">MSKFSRPFQLLSAICVVPLLTLSSAVLAADGPTMTIGSKAPAIDIEHWVSDGKGQFPHTTKLESGKVYIVEFWATWCGPCIAAMPHLSETQQKYADQGVQLISVSREPLETVETFLEKPVRNEEDKTYRELTSTYSLTCDPDRSTFEDYFQAAGQTGIPCAFIVGKSGLIEWIGHPMRMEEPLEQVLADKWDREAFGVEFAAAQKKKWLQAELSRNFRTALNLANAGKSDEAIKIFDTLIANEEYEAQHGRLKQARAGILITTAGEDAEPLMTQYIADHGDDASALAAISRDVLTAKLQRKELPDSVFALAAEAANKAVESNPNELGFLYLLAQWQKANGETEQAIKTTETAIELATKQNSRLAGMLTQFLATLKPKQETPAKESEPAEEK</sequence>
<organism evidence="7 8">
    <name type="scientific">Roseimaritima multifibrata</name>
    <dbReference type="NCBI Taxonomy" id="1930274"/>
    <lineage>
        <taxon>Bacteria</taxon>
        <taxon>Pseudomonadati</taxon>
        <taxon>Planctomycetota</taxon>
        <taxon>Planctomycetia</taxon>
        <taxon>Pirellulales</taxon>
        <taxon>Pirellulaceae</taxon>
        <taxon>Roseimaritima</taxon>
    </lineage>
</organism>
<evidence type="ECO:0000256" key="5">
    <source>
        <dbReference type="SAM" id="SignalP"/>
    </source>
</evidence>
<protein>
    <submittedName>
        <fullName evidence="7">Thiol-disulfide oxidoreductase ResA</fullName>
    </submittedName>
</protein>
<dbReference type="GO" id="GO:0016209">
    <property type="term" value="F:antioxidant activity"/>
    <property type="evidence" value="ECO:0007669"/>
    <property type="project" value="InterPro"/>
</dbReference>
<dbReference type="PANTHER" id="PTHR42852:SF6">
    <property type="entry name" value="THIOL:DISULFIDE INTERCHANGE PROTEIN DSBE"/>
    <property type="match status" value="1"/>
</dbReference>
<dbReference type="GO" id="GO:0017004">
    <property type="term" value="P:cytochrome complex assembly"/>
    <property type="evidence" value="ECO:0007669"/>
    <property type="project" value="UniProtKB-KW"/>
</dbReference>
<evidence type="ECO:0000256" key="3">
    <source>
        <dbReference type="ARBA" id="ARBA00023157"/>
    </source>
</evidence>
<dbReference type="Pfam" id="PF00578">
    <property type="entry name" value="AhpC-TSA"/>
    <property type="match status" value="1"/>
</dbReference>
<evidence type="ECO:0000313" key="8">
    <source>
        <dbReference type="Proteomes" id="UP000320672"/>
    </source>
</evidence>
<reference evidence="7 8" key="1">
    <citation type="submission" date="2019-02" db="EMBL/GenBank/DDBJ databases">
        <title>Deep-cultivation of Planctomycetes and their phenomic and genomic characterization uncovers novel biology.</title>
        <authorList>
            <person name="Wiegand S."/>
            <person name="Jogler M."/>
            <person name="Boedeker C."/>
            <person name="Pinto D."/>
            <person name="Vollmers J."/>
            <person name="Rivas-Marin E."/>
            <person name="Kohn T."/>
            <person name="Peeters S.H."/>
            <person name="Heuer A."/>
            <person name="Rast P."/>
            <person name="Oberbeckmann S."/>
            <person name="Bunk B."/>
            <person name="Jeske O."/>
            <person name="Meyerdierks A."/>
            <person name="Storesund J.E."/>
            <person name="Kallscheuer N."/>
            <person name="Luecker S."/>
            <person name="Lage O.M."/>
            <person name="Pohl T."/>
            <person name="Merkel B.J."/>
            <person name="Hornburger P."/>
            <person name="Mueller R.-W."/>
            <person name="Bruemmer F."/>
            <person name="Labrenz M."/>
            <person name="Spormann A.M."/>
            <person name="Op den Camp H."/>
            <person name="Overmann J."/>
            <person name="Amann R."/>
            <person name="Jetten M.S.M."/>
            <person name="Mascher T."/>
            <person name="Medema M.H."/>
            <person name="Devos D.P."/>
            <person name="Kaster A.-K."/>
            <person name="Ovreas L."/>
            <person name="Rohde M."/>
            <person name="Galperin M.Y."/>
            <person name="Jogler C."/>
        </authorList>
    </citation>
    <scope>NUCLEOTIDE SEQUENCE [LARGE SCALE GENOMIC DNA]</scope>
    <source>
        <strain evidence="7 8">FF011L</strain>
    </source>
</reference>
<evidence type="ECO:0000256" key="2">
    <source>
        <dbReference type="ARBA" id="ARBA00022748"/>
    </source>
</evidence>
<dbReference type="EMBL" id="CP036262">
    <property type="protein sequence ID" value="QDS95906.1"/>
    <property type="molecule type" value="Genomic_DNA"/>
</dbReference>
<dbReference type="KEGG" id="rml:FF011L_47070"/>
<keyword evidence="4" id="KW-0676">Redox-active center</keyword>
<dbReference type="InterPro" id="IPR036249">
    <property type="entry name" value="Thioredoxin-like_sf"/>
</dbReference>
<accession>A0A517MLY1</accession>
<feature type="signal peptide" evidence="5">
    <location>
        <begin position="1"/>
        <end position="28"/>
    </location>
</feature>
<dbReference type="Gene3D" id="3.40.30.10">
    <property type="entry name" value="Glutaredoxin"/>
    <property type="match status" value="1"/>
</dbReference>
<dbReference type="Gene3D" id="1.25.40.10">
    <property type="entry name" value="Tetratricopeptide repeat domain"/>
    <property type="match status" value="1"/>
</dbReference>
<keyword evidence="8" id="KW-1185">Reference proteome</keyword>
<dbReference type="Proteomes" id="UP000320672">
    <property type="component" value="Chromosome"/>
</dbReference>
<evidence type="ECO:0000259" key="6">
    <source>
        <dbReference type="PROSITE" id="PS51352"/>
    </source>
</evidence>
<comment type="subcellular location">
    <subcellularLocation>
        <location evidence="1">Cell envelope</location>
    </subcellularLocation>
</comment>